<dbReference type="AlphaFoldDB" id="A0A0A8Y6I5"/>
<sequence length="26" mass="2979">MPRVHCGLQASSHLFHHVIPSPNWLD</sequence>
<dbReference type="EMBL" id="GBRH01276214">
    <property type="protein sequence ID" value="JAD21681.1"/>
    <property type="molecule type" value="Transcribed_RNA"/>
</dbReference>
<evidence type="ECO:0000313" key="1">
    <source>
        <dbReference type="EMBL" id="JAD21681.1"/>
    </source>
</evidence>
<name>A0A0A8Y6I5_ARUDO</name>
<organism evidence="1">
    <name type="scientific">Arundo donax</name>
    <name type="common">Giant reed</name>
    <name type="synonym">Donax arundinaceus</name>
    <dbReference type="NCBI Taxonomy" id="35708"/>
    <lineage>
        <taxon>Eukaryota</taxon>
        <taxon>Viridiplantae</taxon>
        <taxon>Streptophyta</taxon>
        <taxon>Embryophyta</taxon>
        <taxon>Tracheophyta</taxon>
        <taxon>Spermatophyta</taxon>
        <taxon>Magnoliopsida</taxon>
        <taxon>Liliopsida</taxon>
        <taxon>Poales</taxon>
        <taxon>Poaceae</taxon>
        <taxon>PACMAD clade</taxon>
        <taxon>Arundinoideae</taxon>
        <taxon>Arundineae</taxon>
        <taxon>Arundo</taxon>
    </lineage>
</organism>
<reference evidence="1" key="2">
    <citation type="journal article" date="2015" name="Data Brief">
        <title>Shoot transcriptome of the giant reed, Arundo donax.</title>
        <authorList>
            <person name="Barrero R.A."/>
            <person name="Guerrero F.D."/>
            <person name="Moolhuijzen P."/>
            <person name="Goolsby J.A."/>
            <person name="Tidwell J."/>
            <person name="Bellgard S.E."/>
            <person name="Bellgard M.I."/>
        </authorList>
    </citation>
    <scope>NUCLEOTIDE SEQUENCE</scope>
    <source>
        <tissue evidence="1">Shoot tissue taken approximately 20 cm above the soil surface</tissue>
    </source>
</reference>
<reference evidence="1" key="1">
    <citation type="submission" date="2014-09" db="EMBL/GenBank/DDBJ databases">
        <authorList>
            <person name="Magalhaes I.L.F."/>
            <person name="Oliveira U."/>
            <person name="Santos F.R."/>
            <person name="Vidigal T.H.D.A."/>
            <person name="Brescovit A.D."/>
            <person name="Santos A.J."/>
        </authorList>
    </citation>
    <scope>NUCLEOTIDE SEQUENCE</scope>
    <source>
        <tissue evidence="1">Shoot tissue taken approximately 20 cm above the soil surface</tissue>
    </source>
</reference>
<proteinExistence type="predicted"/>
<accession>A0A0A8Y6I5</accession>
<protein>
    <submittedName>
        <fullName evidence="1">Uncharacterized protein</fullName>
    </submittedName>
</protein>